<accession>A0A2A6RFG8</accession>
<dbReference type="EMBL" id="NQWI01000102">
    <property type="protein sequence ID" value="PDW01874.1"/>
    <property type="molecule type" value="Genomic_DNA"/>
</dbReference>
<name>A0A2A6RFG8_9CHLR</name>
<evidence type="ECO:0000256" key="1">
    <source>
        <dbReference type="ARBA" id="ARBA00007637"/>
    </source>
</evidence>
<comment type="similarity">
    <text evidence="1">Belongs to the NAD(P)-dependent epimerase/dehydratase family.</text>
</comment>
<keyword evidence="4" id="KW-1185">Reference proteome</keyword>
<reference evidence="4" key="1">
    <citation type="submission" date="2017-08" db="EMBL/GenBank/DDBJ databases">
        <authorList>
            <person name="Grouzdev D.S."/>
            <person name="Gaisin V.A."/>
            <person name="Rysina M.S."/>
            <person name="Gorlenko V.M."/>
        </authorList>
    </citation>
    <scope>NUCLEOTIDE SEQUENCE [LARGE SCALE GENOMIC DNA]</scope>
    <source>
        <strain evidence="4">Kir15-3F</strain>
    </source>
</reference>
<comment type="caution">
    <text evidence="3">The sequence shown here is derived from an EMBL/GenBank/DDBJ whole genome shotgun (WGS) entry which is preliminary data.</text>
</comment>
<dbReference type="Proteomes" id="UP000220527">
    <property type="component" value="Unassembled WGS sequence"/>
</dbReference>
<feature type="domain" description="NAD-dependent epimerase/dehydratase" evidence="2">
    <location>
        <begin position="16"/>
        <end position="256"/>
    </location>
</feature>
<protein>
    <submittedName>
        <fullName evidence="3">NAD-dependent epimerase</fullName>
    </submittedName>
</protein>
<proteinExistence type="inferred from homology"/>
<evidence type="ECO:0000259" key="2">
    <source>
        <dbReference type="Pfam" id="PF01370"/>
    </source>
</evidence>
<dbReference type="Gene3D" id="3.90.25.10">
    <property type="entry name" value="UDP-galactose 4-epimerase, domain 1"/>
    <property type="match status" value="1"/>
</dbReference>
<dbReference type="PRINTS" id="PR01713">
    <property type="entry name" value="NUCEPIMERASE"/>
</dbReference>
<dbReference type="Pfam" id="PF01370">
    <property type="entry name" value="Epimerase"/>
    <property type="match status" value="1"/>
</dbReference>
<evidence type="ECO:0000313" key="4">
    <source>
        <dbReference type="Proteomes" id="UP000220527"/>
    </source>
</evidence>
<dbReference type="RefSeq" id="WP_097645277.1">
    <property type="nucleotide sequence ID" value="NZ_NQWI01000102.1"/>
</dbReference>
<evidence type="ECO:0000313" key="3">
    <source>
        <dbReference type="EMBL" id="PDW01874.1"/>
    </source>
</evidence>
<dbReference type="Gene3D" id="3.40.50.720">
    <property type="entry name" value="NAD(P)-binding Rossmann-like Domain"/>
    <property type="match status" value="1"/>
</dbReference>
<dbReference type="PANTHER" id="PTHR43000">
    <property type="entry name" value="DTDP-D-GLUCOSE 4,6-DEHYDRATASE-RELATED"/>
    <property type="match status" value="1"/>
</dbReference>
<dbReference type="AlphaFoldDB" id="A0A2A6RFG8"/>
<sequence>MSSLPDLRASFAGSRVLITGGAGFIGANLAHRLAELEAEITIVDSLIPEYGGNLRNLDGLEGRARLNIADVRDEHSMNYLVQGQDYLFNLAGQTSHMDSMRDPYNDLDINCRAQLSILEACRKHNPTIRLVYASTRQIYGKPDYLPVDERHLLHPTDVNGINKMAGEWYHILYNNVYGIQACALRLTNTYGPRMRVKDARQTFLGIWIKQVIEDETVQVWGDGLQIRDFTYVDDCVAALLLAAREPGAAGQIFNLGSDETINLRELAMLLTSIAGTGRVEIIPFPADRKPIDIGDYYADYRLIQGRLGWVPSIRLREGLAHTLAFYRENRAHYW</sequence>
<dbReference type="InterPro" id="IPR036291">
    <property type="entry name" value="NAD(P)-bd_dom_sf"/>
</dbReference>
<organism evidence="3 4">
    <name type="scientific">Candidatus Viridilinea mediisalina</name>
    <dbReference type="NCBI Taxonomy" id="2024553"/>
    <lineage>
        <taxon>Bacteria</taxon>
        <taxon>Bacillati</taxon>
        <taxon>Chloroflexota</taxon>
        <taxon>Chloroflexia</taxon>
        <taxon>Chloroflexales</taxon>
        <taxon>Chloroflexineae</taxon>
        <taxon>Oscillochloridaceae</taxon>
        <taxon>Candidatus Viridilinea</taxon>
    </lineage>
</organism>
<gene>
    <name evidence="3" type="ORF">CJ255_16895</name>
</gene>
<dbReference type="SUPFAM" id="SSF51735">
    <property type="entry name" value="NAD(P)-binding Rossmann-fold domains"/>
    <property type="match status" value="1"/>
</dbReference>
<dbReference type="InterPro" id="IPR001509">
    <property type="entry name" value="Epimerase_deHydtase"/>
</dbReference>
<dbReference type="OrthoDB" id="9803061at2"/>